<gene>
    <name evidence="3" type="ORF">V2H41_01035</name>
</gene>
<feature type="signal peptide" evidence="1">
    <location>
        <begin position="1"/>
        <end position="19"/>
    </location>
</feature>
<keyword evidence="1" id="KW-0732">Signal</keyword>
<feature type="chain" id="PRO_5045726802" evidence="1">
    <location>
        <begin position="20"/>
        <end position="282"/>
    </location>
</feature>
<dbReference type="EMBL" id="JAZGLY010000001">
    <property type="protein sequence ID" value="MEE6185846.1"/>
    <property type="molecule type" value="Genomic_DNA"/>
</dbReference>
<dbReference type="Pfam" id="PF14292">
    <property type="entry name" value="SusE"/>
    <property type="match status" value="1"/>
</dbReference>
<comment type="caution">
    <text evidence="3">The sequence shown here is derived from an EMBL/GenBank/DDBJ whole genome shotgun (WGS) entry which is preliminary data.</text>
</comment>
<dbReference type="PROSITE" id="PS51257">
    <property type="entry name" value="PROKAR_LIPOPROTEIN"/>
    <property type="match status" value="1"/>
</dbReference>
<dbReference type="Proteomes" id="UP001357452">
    <property type="component" value="Unassembled WGS sequence"/>
</dbReference>
<evidence type="ECO:0000313" key="4">
    <source>
        <dbReference type="Proteomes" id="UP001357452"/>
    </source>
</evidence>
<accession>A0ABU7RCX5</accession>
<organism evidence="3 4">
    <name type="scientific">Niabella digestorum</name>
    <dbReference type="NCBI Taxonomy" id="3117701"/>
    <lineage>
        <taxon>Bacteria</taxon>
        <taxon>Pseudomonadati</taxon>
        <taxon>Bacteroidota</taxon>
        <taxon>Chitinophagia</taxon>
        <taxon>Chitinophagales</taxon>
        <taxon>Chitinophagaceae</taxon>
        <taxon>Niabella</taxon>
    </lineage>
</organism>
<dbReference type="RefSeq" id="WP_330973253.1">
    <property type="nucleotide sequence ID" value="NZ_JAZGLY010000001.1"/>
</dbReference>
<sequence>MKALNIFLKLSLLSVVFLACTKKENKVFFEGSTPPVLTSTASGTIVLEKDKKEEVALVLSWTNPNYMFNTGVSSQNVYYIVQIDTAGKNFTSPKLQEMSIASDLSVSLSVQELNVFLSKMEFTPGVEQSIDIRIKATLLNGTVPTYSNTLTLKVNPYLDFAVEPPGTPDNNYEDGELWVVGDAFASGWSNPLPSPYDVTQRFTRIDIMHYELVVEMAGGGAYKIIQKQGDWSAQYHALDGGTWEGGAFEKRDADPGFPGAPTAGTYKITINFQTGRYAVVRQ</sequence>
<name>A0ABU7RCX5_9BACT</name>
<evidence type="ECO:0000259" key="2">
    <source>
        <dbReference type="Pfam" id="PF14292"/>
    </source>
</evidence>
<proteinExistence type="predicted"/>
<evidence type="ECO:0000256" key="1">
    <source>
        <dbReference type="SAM" id="SignalP"/>
    </source>
</evidence>
<protein>
    <submittedName>
        <fullName evidence="3">SusE domain-containing protein</fullName>
    </submittedName>
</protein>
<reference evidence="3 4" key="1">
    <citation type="submission" date="2024-01" db="EMBL/GenBank/DDBJ databases">
        <title>Niabella digestum sp. nov., isolated from waste digestion system.</title>
        <authorList>
            <person name="Zhang L."/>
        </authorList>
    </citation>
    <scope>NUCLEOTIDE SEQUENCE [LARGE SCALE GENOMIC DNA]</scope>
    <source>
        <strain evidence="3 4">A18</strain>
    </source>
</reference>
<feature type="domain" description="SusE outer membrane protein" evidence="2">
    <location>
        <begin position="23"/>
        <end position="135"/>
    </location>
</feature>
<evidence type="ECO:0000313" key="3">
    <source>
        <dbReference type="EMBL" id="MEE6185846.1"/>
    </source>
</evidence>
<dbReference type="Gene3D" id="2.60.40.3620">
    <property type="match status" value="1"/>
</dbReference>
<dbReference type="InterPro" id="IPR025970">
    <property type="entry name" value="SusE"/>
</dbReference>
<keyword evidence="4" id="KW-1185">Reference proteome</keyword>